<organism evidence="7 8">
    <name type="scientific">Tatumella ptyseos ATCC 33301</name>
    <dbReference type="NCBI Taxonomy" id="1005995"/>
    <lineage>
        <taxon>Bacteria</taxon>
        <taxon>Pseudomonadati</taxon>
        <taxon>Pseudomonadota</taxon>
        <taxon>Gammaproteobacteria</taxon>
        <taxon>Enterobacterales</taxon>
        <taxon>Erwiniaceae</taxon>
        <taxon>Tatumella</taxon>
    </lineage>
</organism>
<dbReference type="InterPro" id="IPR050263">
    <property type="entry name" value="Bact_Fimbrial_Adh_Pro"/>
</dbReference>
<feature type="chain" id="PRO_5001793721" evidence="5">
    <location>
        <begin position="24"/>
        <end position="190"/>
    </location>
</feature>
<comment type="subcellular location">
    <subcellularLocation>
        <location evidence="1">Fimbrium</location>
    </subcellularLocation>
</comment>
<feature type="signal peptide" evidence="5">
    <location>
        <begin position="1"/>
        <end position="23"/>
    </location>
</feature>
<evidence type="ECO:0000313" key="7">
    <source>
        <dbReference type="EMBL" id="KFD21985.1"/>
    </source>
</evidence>
<keyword evidence="3 5" id="KW-0732">Signal</keyword>
<name>A0A085JND9_9GAMM</name>
<evidence type="ECO:0000259" key="6">
    <source>
        <dbReference type="Pfam" id="PF00419"/>
    </source>
</evidence>
<dbReference type="Proteomes" id="UP000028602">
    <property type="component" value="Unassembled WGS sequence"/>
</dbReference>
<dbReference type="FunFam" id="2.60.40.1090:FF:000001">
    <property type="entry name" value="Type-1 fimbrial major subunit"/>
    <property type="match status" value="1"/>
</dbReference>
<dbReference type="GO" id="GO:0009289">
    <property type="term" value="C:pilus"/>
    <property type="evidence" value="ECO:0007669"/>
    <property type="project" value="UniProtKB-SubCell"/>
</dbReference>
<dbReference type="NCBIfam" id="NF011741">
    <property type="entry name" value="PRK15194.1"/>
    <property type="match status" value="1"/>
</dbReference>
<evidence type="ECO:0000256" key="4">
    <source>
        <dbReference type="ARBA" id="ARBA00023263"/>
    </source>
</evidence>
<keyword evidence="4" id="KW-0281">Fimbrium</keyword>
<dbReference type="PANTHER" id="PTHR33420">
    <property type="entry name" value="FIMBRIAL SUBUNIT ELFA-RELATED"/>
    <property type="match status" value="1"/>
</dbReference>
<proteinExistence type="inferred from homology"/>
<evidence type="ECO:0000256" key="5">
    <source>
        <dbReference type="SAM" id="SignalP"/>
    </source>
</evidence>
<evidence type="ECO:0000256" key="2">
    <source>
        <dbReference type="ARBA" id="ARBA00006671"/>
    </source>
</evidence>
<dbReference type="Pfam" id="PF00419">
    <property type="entry name" value="Fimbrial"/>
    <property type="match status" value="1"/>
</dbReference>
<dbReference type="eggNOG" id="COG3539">
    <property type="taxonomic scope" value="Bacteria"/>
</dbReference>
<dbReference type="EMBL" id="JMPR01000010">
    <property type="protein sequence ID" value="KFD21985.1"/>
    <property type="molecule type" value="Genomic_DNA"/>
</dbReference>
<evidence type="ECO:0000256" key="1">
    <source>
        <dbReference type="ARBA" id="ARBA00004561"/>
    </source>
</evidence>
<dbReference type="PANTHER" id="PTHR33420:SF12">
    <property type="entry name" value="FIMBRIN-LIKE PROTEIN FIMI-RELATED"/>
    <property type="match status" value="1"/>
</dbReference>
<dbReference type="GO" id="GO:0043709">
    <property type="term" value="P:cell adhesion involved in single-species biofilm formation"/>
    <property type="evidence" value="ECO:0007669"/>
    <property type="project" value="TreeGrafter"/>
</dbReference>
<sequence>MQIKSLVVGVLSALSLTVSMAHAATTTVNGGTVHFEGEVVDAACAVDAGSVNQTVQLGQVKASTLAAAGDTSSAVGFNIQLDDCDVSTATKASIAFTGVQATSTSSTGTSTSYPAVLALQSSSAGSAANVGIQILDSTGTALPLDGGTFSATKTLVSGTNSLPFQARYYALGEATAGTANADATFQVQYQ</sequence>
<dbReference type="AlphaFoldDB" id="A0A085JND9"/>
<dbReference type="OrthoDB" id="8586454at2"/>
<dbReference type="InterPro" id="IPR008966">
    <property type="entry name" value="Adhesion_dom_sf"/>
</dbReference>
<accession>A0A085JND9</accession>
<comment type="similarity">
    <text evidence="2">Belongs to the fimbrial protein family.</text>
</comment>
<evidence type="ECO:0000313" key="8">
    <source>
        <dbReference type="Proteomes" id="UP000028602"/>
    </source>
</evidence>
<protein>
    <submittedName>
        <fullName evidence="7">Type 1 fimbriae major subunit</fullName>
    </submittedName>
</protein>
<evidence type="ECO:0000256" key="3">
    <source>
        <dbReference type="ARBA" id="ARBA00022729"/>
    </source>
</evidence>
<dbReference type="RefSeq" id="WP_029990088.1">
    <property type="nucleotide sequence ID" value="NZ_ATMJ01000015.1"/>
</dbReference>
<dbReference type="InterPro" id="IPR036937">
    <property type="entry name" value="Adhesion_dom_fimbrial_sf"/>
</dbReference>
<reference evidence="7 8" key="1">
    <citation type="submission" date="2014-05" db="EMBL/GenBank/DDBJ databases">
        <title>ATOL: Assembling a taxonomically balanced genome-scale reconstruction of the evolutionary history of the Enterobacteriaceae.</title>
        <authorList>
            <person name="Plunkett G.III."/>
            <person name="Neeno-Eckwall E.C."/>
            <person name="Glasner J.D."/>
            <person name="Perna N.T."/>
        </authorList>
    </citation>
    <scope>NUCLEOTIDE SEQUENCE [LARGE SCALE GENOMIC DNA]</scope>
    <source>
        <strain evidence="7 8">ATCC 33301</strain>
    </source>
</reference>
<keyword evidence="8" id="KW-1185">Reference proteome</keyword>
<comment type="caution">
    <text evidence="7">The sequence shown here is derived from an EMBL/GenBank/DDBJ whole genome shotgun (WGS) entry which is preliminary data.</text>
</comment>
<dbReference type="SUPFAM" id="SSF49401">
    <property type="entry name" value="Bacterial adhesins"/>
    <property type="match status" value="1"/>
</dbReference>
<dbReference type="Gene3D" id="2.60.40.1090">
    <property type="entry name" value="Fimbrial-type adhesion domain"/>
    <property type="match status" value="1"/>
</dbReference>
<dbReference type="InterPro" id="IPR000259">
    <property type="entry name" value="Adhesion_dom_fimbrial"/>
</dbReference>
<gene>
    <name evidence="7" type="primary">fimA</name>
    <name evidence="7" type="ORF">GTPT_0559</name>
</gene>
<feature type="domain" description="Fimbrial-type adhesion" evidence="6">
    <location>
        <begin position="33"/>
        <end position="190"/>
    </location>
</feature>